<dbReference type="SUPFAM" id="SSF142019">
    <property type="entry name" value="Nqo1 FMN-binding domain-like"/>
    <property type="match status" value="1"/>
</dbReference>
<dbReference type="InterPro" id="IPR017054">
    <property type="entry name" value="PduS"/>
</dbReference>
<gene>
    <name evidence="10" type="primary">rnfC_3</name>
    <name evidence="9" type="ORF">BJL90_15475</name>
    <name evidence="10" type="ORF">CLFO_20380</name>
</gene>
<dbReference type="GO" id="GO:0009055">
    <property type="term" value="F:electron transfer activity"/>
    <property type="evidence" value="ECO:0007669"/>
    <property type="project" value="InterPro"/>
</dbReference>
<evidence type="ECO:0000313" key="9">
    <source>
        <dbReference type="EMBL" id="AOY77123.1"/>
    </source>
</evidence>
<dbReference type="Proteomes" id="UP000177894">
    <property type="component" value="Chromosome"/>
</dbReference>
<evidence type="ECO:0000256" key="7">
    <source>
        <dbReference type="ARBA" id="ARBA00023014"/>
    </source>
</evidence>
<evidence type="ECO:0000259" key="8">
    <source>
        <dbReference type="PROSITE" id="PS51379"/>
    </source>
</evidence>
<dbReference type="PANTHER" id="PTHR43034">
    <property type="entry name" value="ION-TRANSLOCATING OXIDOREDUCTASE COMPLEX SUBUNIT C"/>
    <property type="match status" value="1"/>
</dbReference>
<evidence type="ECO:0000313" key="11">
    <source>
        <dbReference type="Proteomes" id="UP000177894"/>
    </source>
</evidence>
<evidence type="ECO:0000256" key="4">
    <source>
        <dbReference type="ARBA" id="ARBA00022737"/>
    </source>
</evidence>
<dbReference type="GO" id="GO:0016020">
    <property type="term" value="C:membrane"/>
    <property type="evidence" value="ECO:0007669"/>
    <property type="project" value="InterPro"/>
</dbReference>
<dbReference type="Pfam" id="PF10531">
    <property type="entry name" value="SLBB"/>
    <property type="match status" value="1"/>
</dbReference>
<name>A0AAC9RME3_9CLOT</name>
<dbReference type="InterPro" id="IPR011053">
    <property type="entry name" value="Single_hybrid_motif"/>
</dbReference>
<dbReference type="RefSeq" id="WP_070969953.1">
    <property type="nucleotide sequence ID" value="NZ_CP017603.1"/>
</dbReference>
<evidence type="ECO:0000256" key="1">
    <source>
        <dbReference type="ARBA" id="ARBA00022448"/>
    </source>
</evidence>
<dbReference type="SUPFAM" id="SSF46548">
    <property type="entry name" value="alpha-helical ferredoxin"/>
    <property type="match status" value="1"/>
</dbReference>
<reference evidence="10 12" key="2">
    <citation type="submission" date="2017-03" db="EMBL/GenBank/DDBJ databases">
        <title>Complete sequence of Clostridium formicaceticum DSM 92.</title>
        <authorList>
            <person name="Poehlein A."/>
            <person name="Karl M."/>
            <person name="Bengelsdorf F.R."/>
            <person name="Duerre P."/>
            <person name="Daniel R."/>
        </authorList>
    </citation>
    <scope>NUCLEOTIDE SEQUENCE [LARGE SCALE GENOMIC DNA]</scope>
    <source>
        <strain evidence="10 12">DSM 92</strain>
    </source>
</reference>
<dbReference type="Pfam" id="PF13534">
    <property type="entry name" value="Fer4_17"/>
    <property type="match status" value="1"/>
</dbReference>
<sequence length="442" mass="48613">MTDRWIDKIKESGIVGAGGAGFPTHIKLSATAEYIIVNAAECEPLIKVDQQLLEHYTEEIAEALNIVLQKTEAKKAFIAIKRKHMEVIKKINQVLSKYDKIEVFELDDIYPAGDEQVTVYEVLKKVVPQGGIPFNVGCIVCNVETVLNVFHAMKGYPVIYKYVTVTGEVPNPFTYKLPIGISYREVLKICGVENLEGKVAIDGGPMMGNIVADFDKPITKTTKAIILLDKDHTLIKKKSMTIKQTVKQSKIACIQCTRCTALCPRSLLGHDVKPHIIMRTINYGLSNMEGFKTAVGCSECGACELYACPNGLSPRKVNGMIKQEFMKAGIKVDHKGKIYEASPYREYRSIPVKRLVQRLGIKQYDLASPLIENQYAPKKVVLPLKQHVGAPATAIVEEGSSVKAGDLIAKIAEDKLGANIHASISGIITQVASDAITIEVEE</sequence>
<keyword evidence="11" id="KW-1185">Reference proteome</keyword>
<protein>
    <submittedName>
        <fullName evidence="10">Electron transport complex protein RnfC</fullName>
    </submittedName>
    <submittedName>
        <fullName evidence="9">NADH dehydrogenase</fullName>
    </submittedName>
</protein>
<dbReference type="SUPFAM" id="SSF142984">
    <property type="entry name" value="Nqo1 middle domain-like"/>
    <property type="match status" value="1"/>
</dbReference>
<reference evidence="9 11" key="1">
    <citation type="submission" date="2016-10" db="EMBL/GenBank/DDBJ databases">
        <title>Complete Genome Sequence of Acetogen Clostridium formicoaceticum ATCC 27076.</title>
        <authorList>
            <person name="Bao T."/>
            <person name="Cheng C."/>
            <person name="Zhao J."/>
            <person name="Yang S.-T."/>
            <person name="Wang J."/>
            <person name="Wang M."/>
        </authorList>
    </citation>
    <scope>NUCLEOTIDE SEQUENCE [LARGE SCALE GENOMIC DNA]</scope>
    <source>
        <strain evidence="9 11">ATCC 27076</strain>
    </source>
</reference>
<dbReference type="InterPro" id="IPR009051">
    <property type="entry name" value="Helical_ferredxn"/>
</dbReference>
<dbReference type="PIRSF" id="PIRSF036408">
    <property type="entry name" value="PduS_prd"/>
    <property type="match status" value="1"/>
</dbReference>
<dbReference type="Pfam" id="PF01512">
    <property type="entry name" value="Complex1_51K"/>
    <property type="match status" value="1"/>
</dbReference>
<feature type="domain" description="4Fe-4S ferredoxin-type" evidence="8">
    <location>
        <begin position="242"/>
        <end position="273"/>
    </location>
</feature>
<dbReference type="KEGG" id="cfm:BJL90_15475"/>
<dbReference type="InterPro" id="IPR019554">
    <property type="entry name" value="Soluble_ligand-bd"/>
</dbReference>
<dbReference type="InterPro" id="IPR026902">
    <property type="entry name" value="RnfC_N"/>
</dbReference>
<dbReference type="GO" id="GO:0051539">
    <property type="term" value="F:4 iron, 4 sulfur cluster binding"/>
    <property type="evidence" value="ECO:0007669"/>
    <property type="project" value="UniProtKB-KW"/>
</dbReference>
<keyword evidence="4" id="KW-0677">Repeat</keyword>
<evidence type="ECO:0000256" key="2">
    <source>
        <dbReference type="ARBA" id="ARBA00022485"/>
    </source>
</evidence>
<dbReference type="Gene3D" id="2.40.50.100">
    <property type="match status" value="1"/>
</dbReference>
<evidence type="ECO:0000256" key="3">
    <source>
        <dbReference type="ARBA" id="ARBA00022723"/>
    </source>
</evidence>
<dbReference type="Gene3D" id="1.10.1060.10">
    <property type="entry name" value="Alpha-helical ferredoxin"/>
    <property type="match status" value="1"/>
</dbReference>
<dbReference type="PROSITE" id="PS51379">
    <property type="entry name" value="4FE4S_FER_2"/>
    <property type="match status" value="1"/>
</dbReference>
<proteinExistence type="predicted"/>
<accession>A0AAC9RME3</accession>
<dbReference type="EMBL" id="CP017603">
    <property type="protein sequence ID" value="AOY77123.1"/>
    <property type="molecule type" value="Genomic_DNA"/>
</dbReference>
<evidence type="ECO:0000313" key="10">
    <source>
        <dbReference type="EMBL" id="ARE87638.1"/>
    </source>
</evidence>
<keyword evidence="1" id="KW-0813">Transport</keyword>
<dbReference type="InterPro" id="IPR010208">
    <property type="entry name" value="Ion_transpt_RnfC/RsxC"/>
</dbReference>
<keyword evidence="7" id="KW-0411">Iron-sulfur</keyword>
<keyword evidence="2" id="KW-0004">4Fe-4S</keyword>
<dbReference type="SUPFAM" id="SSF51230">
    <property type="entry name" value="Single hybrid motif"/>
    <property type="match status" value="1"/>
</dbReference>
<keyword evidence="6" id="KW-0408">Iron</keyword>
<keyword evidence="3" id="KW-0479">Metal-binding</keyword>
<evidence type="ECO:0000256" key="6">
    <source>
        <dbReference type="ARBA" id="ARBA00023004"/>
    </source>
</evidence>
<dbReference type="EMBL" id="CP020559">
    <property type="protein sequence ID" value="ARE87638.1"/>
    <property type="molecule type" value="Genomic_DNA"/>
</dbReference>
<dbReference type="InterPro" id="IPR037225">
    <property type="entry name" value="Nuo51_FMN-bd_sf"/>
</dbReference>
<dbReference type="InterPro" id="IPR011538">
    <property type="entry name" value="Nuo51_FMN-bd"/>
</dbReference>
<dbReference type="Gene3D" id="3.40.50.11540">
    <property type="entry name" value="NADH-ubiquinone oxidoreductase 51kDa subunit"/>
    <property type="match status" value="1"/>
</dbReference>
<dbReference type="PROSITE" id="PS00198">
    <property type="entry name" value="4FE4S_FER_1"/>
    <property type="match status" value="1"/>
</dbReference>
<evidence type="ECO:0000313" key="12">
    <source>
        <dbReference type="Proteomes" id="UP000192478"/>
    </source>
</evidence>
<organism evidence="10 12">
    <name type="scientific">Clostridium formicaceticum</name>
    <dbReference type="NCBI Taxonomy" id="1497"/>
    <lineage>
        <taxon>Bacteria</taxon>
        <taxon>Bacillati</taxon>
        <taxon>Bacillota</taxon>
        <taxon>Clostridia</taxon>
        <taxon>Eubacteriales</taxon>
        <taxon>Clostridiaceae</taxon>
        <taxon>Clostridium</taxon>
    </lineage>
</organism>
<dbReference type="GO" id="GO:0046872">
    <property type="term" value="F:metal ion binding"/>
    <property type="evidence" value="ECO:0007669"/>
    <property type="project" value="UniProtKB-KW"/>
</dbReference>
<dbReference type="PANTHER" id="PTHR43034:SF2">
    <property type="entry name" value="ION-TRANSLOCATING OXIDOREDUCTASE COMPLEX SUBUNIT C"/>
    <property type="match status" value="1"/>
</dbReference>
<dbReference type="InterPro" id="IPR017900">
    <property type="entry name" value="4Fe4S_Fe_S_CS"/>
</dbReference>
<dbReference type="Proteomes" id="UP000192478">
    <property type="component" value="Chromosome"/>
</dbReference>
<dbReference type="InterPro" id="IPR017896">
    <property type="entry name" value="4Fe4S_Fe-S-bd"/>
</dbReference>
<keyword evidence="5" id="KW-0249">Electron transport</keyword>
<dbReference type="Pfam" id="PF13375">
    <property type="entry name" value="RnfC_N"/>
    <property type="match status" value="1"/>
</dbReference>
<dbReference type="AlphaFoldDB" id="A0AAC9RME3"/>
<evidence type="ECO:0000256" key="5">
    <source>
        <dbReference type="ARBA" id="ARBA00022982"/>
    </source>
</evidence>